<dbReference type="PROSITE" id="PS50850">
    <property type="entry name" value="MFS"/>
    <property type="match status" value="1"/>
</dbReference>
<proteinExistence type="predicted"/>
<dbReference type="PANTHER" id="PTHR23502">
    <property type="entry name" value="MAJOR FACILITATOR SUPERFAMILY"/>
    <property type="match status" value="1"/>
</dbReference>
<feature type="transmembrane region" description="Helical" evidence="5">
    <location>
        <begin position="353"/>
        <end position="376"/>
    </location>
</feature>
<organism evidence="7 8">
    <name type="scientific">Aspergillus cavernicola</name>
    <dbReference type="NCBI Taxonomy" id="176166"/>
    <lineage>
        <taxon>Eukaryota</taxon>
        <taxon>Fungi</taxon>
        <taxon>Dikarya</taxon>
        <taxon>Ascomycota</taxon>
        <taxon>Pezizomycotina</taxon>
        <taxon>Eurotiomycetes</taxon>
        <taxon>Eurotiomycetidae</taxon>
        <taxon>Eurotiales</taxon>
        <taxon>Aspergillaceae</taxon>
        <taxon>Aspergillus</taxon>
        <taxon>Aspergillus subgen. Nidulantes</taxon>
    </lineage>
</organism>
<feature type="transmembrane region" description="Helical" evidence="5">
    <location>
        <begin position="285"/>
        <end position="303"/>
    </location>
</feature>
<evidence type="ECO:0000313" key="7">
    <source>
        <dbReference type="EMBL" id="KAL2818726.1"/>
    </source>
</evidence>
<dbReference type="InterPro" id="IPR036259">
    <property type="entry name" value="MFS_trans_sf"/>
</dbReference>
<sequence length="466" mass="51126">MEAMHSARNLPLCRKVLALLGLNIFVFVGNMFALGPATAFADLAEEFGVRFSRLSDLITYPALLLGLANLLWVPTSLCIGKRPTTIISMILFLAGGIWSYAVPTYDQLFASRLVASFGAGSVESIGPSIIANMIEPRYYATAMAFYALSLSGRSQIGPLIAGYITAARDWRWFFIICIIVIAVDLVLVFFLLPETLQDMNALSTTGEFAPHSDSLEKGTEAIIENSEQVNFTPSARQELRSNGQTGRYWPNMLRLSISSCARRDGILRYWFRTFLEPISIAWRPAVLYSSLTYGFILGSVITVSTVSPQLFGAPPYLFSEIDLGLLSCASPLTDIFAHFLDRRHGNVHHQKHRLPALVVPFVICPPGIICFGYSVARHAHYMIPAVRSAMLSSGLTLVPSITMAYIAEIYGGSNGQAFVAINALKNIIGFGFSKGCYSWMNRMGVDRIFLTVAGIERGGTQTSSLH</sequence>
<evidence type="ECO:0000259" key="6">
    <source>
        <dbReference type="PROSITE" id="PS50850"/>
    </source>
</evidence>
<evidence type="ECO:0000256" key="3">
    <source>
        <dbReference type="ARBA" id="ARBA00022989"/>
    </source>
</evidence>
<protein>
    <submittedName>
        <fullName evidence="7">MFS transporter</fullName>
    </submittedName>
</protein>
<comment type="caution">
    <text evidence="7">The sequence shown here is derived from an EMBL/GenBank/DDBJ whole genome shotgun (WGS) entry which is preliminary data.</text>
</comment>
<dbReference type="InterPro" id="IPR020846">
    <property type="entry name" value="MFS_dom"/>
</dbReference>
<feature type="domain" description="Major facilitator superfamily (MFS) profile" evidence="6">
    <location>
        <begin position="16"/>
        <end position="466"/>
    </location>
</feature>
<dbReference type="EMBL" id="JBFXLS010000082">
    <property type="protein sequence ID" value="KAL2818726.1"/>
    <property type="molecule type" value="Genomic_DNA"/>
</dbReference>
<evidence type="ECO:0000256" key="2">
    <source>
        <dbReference type="ARBA" id="ARBA00022692"/>
    </source>
</evidence>
<dbReference type="SUPFAM" id="SSF103473">
    <property type="entry name" value="MFS general substrate transporter"/>
    <property type="match status" value="1"/>
</dbReference>
<reference evidence="7 8" key="1">
    <citation type="submission" date="2024-07" db="EMBL/GenBank/DDBJ databases">
        <title>Section-level genome sequencing and comparative genomics of Aspergillus sections Usti and Cavernicolus.</title>
        <authorList>
            <consortium name="Lawrence Berkeley National Laboratory"/>
            <person name="Nybo J.L."/>
            <person name="Vesth T.C."/>
            <person name="Theobald S."/>
            <person name="Frisvad J.C."/>
            <person name="Larsen T.O."/>
            <person name="Kjaerboelling I."/>
            <person name="Rothschild-Mancinelli K."/>
            <person name="Lyhne E.K."/>
            <person name="Kogle M.E."/>
            <person name="Barry K."/>
            <person name="Clum A."/>
            <person name="Na H."/>
            <person name="Ledsgaard L."/>
            <person name="Lin J."/>
            <person name="Lipzen A."/>
            <person name="Kuo A."/>
            <person name="Riley R."/>
            <person name="Mondo S."/>
            <person name="LaButti K."/>
            <person name="Haridas S."/>
            <person name="Pangalinan J."/>
            <person name="Salamov A.A."/>
            <person name="Simmons B.A."/>
            <person name="Magnuson J.K."/>
            <person name="Chen J."/>
            <person name="Drula E."/>
            <person name="Henrissat B."/>
            <person name="Wiebenga A."/>
            <person name="Lubbers R.J."/>
            <person name="Gomes A.C."/>
            <person name="Makela M.R."/>
            <person name="Stajich J."/>
            <person name="Grigoriev I.V."/>
            <person name="Mortensen U.H."/>
            <person name="De vries R.P."/>
            <person name="Baker S.E."/>
            <person name="Andersen M.R."/>
        </authorList>
    </citation>
    <scope>NUCLEOTIDE SEQUENCE [LARGE SCALE GENOMIC DNA]</scope>
    <source>
        <strain evidence="7 8">CBS 600.67</strain>
    </source>
</reference>
<feature type="transmembrane region" description="Helical" evidence="5">
    <location>
        <begin position="172"/>
        <end position="192"/>
    </location>
</feature>
<evidence type="ECO:0000313" key="8">
    <source>
        <dbReference type="Proteomes" id="UP001610335"/>
    </source>
</evidence>
<keyword evidence="4 5" id="KW-0472">Membrane</keyword>
<dbReference type="Pfam" id="PF07690">
    <property type="entry name" value="MFS_1"/>
    <property type="match status" value="1"/>
</dbReference>
<dbReference type="PANTHER" id="PTHR23502:SF160">
    <property type="entry name" value="MAJOR FACILITATOR SUPERFAMILY (MFS) PROFILE DOMAIN-CONTAINING PROTEIN-RELATED"/>
    <property type="match status" value="1"/>
</dbReference>
<keyword evidence="2 5" id="KW-0812">Transmembrane</keyword>
<keyword evidence="3 5" id="KW-1133">Transmembrane helix</keyword>
<dbReference type="Gene3D" id="1.20.1250.20">
    <property type="entry name" value="MFS general substrate transporter like domains"/>
    <property type="match status" value="1"/>
</dbReference>
<accession>A0ABR4HTJ7</accession>
<feature type="transmembrane region" description="Helical" evidence="5">
    <location>
        <begin position="388"/>
        <end position="407"/>
    </location>
</feature>
<feature type="transmembrane region" description="Helical" evidence="5">
    <location>
        <begin position="57"/>
        <end position="79"/>
    </location>
</feature>
<name>A0ABR4HTJ7_9EURO</name>
<evidence type="ECO:0000256" key="5">
    <source>
        <dbReference type="SAM" id="Phobius"/>
    </source>
</evidence>
<keyword evidence="8" id="KW-1185">Reference proteome</keyword>
<evidence type="ECO:0000256" key="1">
    <source>
        <dbReference type="ARBA" id="ARBA00004141"/>
    </source>
</evidence>
<dbReference type="InterPro" id="IPR011701">
    <property type="entry name" value="MFS"/>
</dbReference>
<evidence type="ECO:0000256" key="4">
    <source>
        <dbReference type="ARBA" id="ARBA00023136"/>
    </source>
</evidence>
<gene>
    <name evidence="7" type="ORF">BDW59DRAFT_175074</name>
</gene>
<comment type="subcellular location">
    <subcellularLocation>
        <location evidence="1">Membrane</location>
        <topology evidence="1">Multi-pass membrane protein</topology>
    </subcellularLocation>
</comment>
<feature type="transmembrane region" description="Helical" evidence="5">
    <location>
        <begin position="86"/>
        <end position="103"/>
    </location>
</feature>
<dbReference type="Proteomes" id="UP001610335">
    <property type="component" value="Unassembled WGS sequence"/>
</dbReference>